<dbReference type="PROSITE" id="PS50096">
    <property type="entry name" value="IQ"/>
    <property type="match status" value="2"/>
</dbReference>
<dbReference type="AlphaFoldDB" id="A0A835YKE9"/>
<dbReference type="Proteomes" id="UP000664859">
    <property type="component" value="Unassembled WGS sequence"/>
</dbReference>
<sequence length="790" mass="85421">MSIHPCPEIFTAPPAFPFPLVCKCAALLASQTDAAVILQCMYRQWHARHIRRWRRVERTIAAARLLQRNYRARLSRLWLEACKLALRIRHVTIIQALWRGHEGRRAAAAERALQAAEELVMLSSAPSLAAVVSAASVSDSVGTDASDQTLLFALQHMCGVSTCDYGSAWGILKAALERWPRAPSVLYAAAICLQLLWQHVGRYHVRHPWLFEDAITLALAAQSLDPDGTGFQQGFRIMHAAWRLQPRHWRARLHLALAHWTVFGSVRHCAGAAAAAAVAARSSGAAARRALKKAAWHLSGALQLSRSQDATAFIRECEACQAALLNPPAPGANARRCMVSCDTAAAAVAGTRVLLSVPAAITEAAGGAKLLVAVAGRCDAPRWADAECTDVPPALDPSAFLLLHEDDMAALAATAAARAINASAGDRCPTLPNRFAQVVGALIPSLTLALRPGAAATAAAPDAIADAAAAAQQLALMSALVRALRERAADATARRRAAAMLQRAAGVHVRAARGRRERAAQRAREADERAAAQRRAAAAEQRRRRHRCAAVIQAAMRARRWRRDYLQRRRACVCIQCAWRRALAAREVRLRRAGARRGPRAVTVLSRGCEVDGRPVLLTARRCGRTYELRAADPERCCVHVGVFTQAEVTRVLESKDACAGMTGRGRAAVWNHERVVEMLIAGLAIRTVPKALTRNLVEAAPETALVLRGSMPQCCSITETISAVNEPSEQCEAAQHGMARECFGGSRVLADTAEAVAPAYAAYERRRAQRSAIAQRTRQQRHDASNTSA</sequence>
<evidence type="ECO:0000313" key="3">
    <source>
        <dbReference type="Proteomes" id="UP000664859"/>
    </source>
</evidence>
<feature type="compositionally biased region" description="Basic and acidic residues" evidence="1">
    <location>
        <begin position="517"/>
        <end position="531"/>
    </location>
</feature>
<protein>
    <submittedName>
        <fullName evidence="2">Uncharacterized protein</fullName>
    </submittedName>
</protein>
<evidence type="ECO:0000313" key="2">
    <source>
        <dbReference type="EMBL" id="KAG5175250.1"/>
    </source>
</evidence>
<dbReference type="InterPro" id="IPR000048">
    <property type="entry name" value="IQ_motif_EF-hand-BS"/>
</dbReference>
<feature type="region of interest" description="Disordered" evidence="1">
    <location>
        <begin position="512"/>
        <end position="538"/>
    </location>
</feature>
<dbReference type="Gene3D" id="1.20.5.190">
    <property type="match status" value="1"/>
</dbReference>
<keyword evidence="3" id="KW-1185">Reference proteome</keyword>
<dbReference type="SMART" id="SM00015">
    <property type="entry name" value="IQ"/>
    <property type="match status" value="5"/>
</dbReference>
<reference evidence="2" key="1">
    <citation type="submission" date="2021-02" db="EMBL/GenBank/DDBJ databases">
        <title>First Annotated Genome of the Yellow-green Alga Tribonema minus.</title>
        <authorList>
            <person name="Mahan K.M."/>
        </authorList>
    </citation>
    <scope>NUCLEOTIDE SEQUENCE</scope>
    <source>
        <strain evidence="2">UTEX B ZZ1240</strain>
    </source>
</reference>
<evidence type="ECO:0000256" key="1">
    <source>
        <dbReference type="SAM" id="MobiDB-lite"/>
    </source>
</evidence>
<organism evidence="2 3">
    <name type="scientific">Tribonema minus</name>
    <dbReference type="NCBI Taxonomy" id="303371"/>
    <lineage>
        <taxon>Eukaryota</taxon>
        <taxon>Sar</taxon>
        <taxon>Stramenopiles</taxon>
        <taxon>Ochrophyta</taxon>
        <taxon>PX clade</taxon>
        <taxon>Xanthophyceae</taxon>
        <taxon>Tribonematales</taxon>
        <taxon>Tribonemataceae</taxon>
        <taxon>Tribonema</taxon>
    </lineage>
</organism>
<proteinExistence type="predicted"/>
<comment type="caution">
    <text evidence="2">The sequence shown here is derived from an EMBL/GenBank/DDBJ whole genome shotgun (WGS) entry which is preliminary data.</text>
</comment>
<gene>
    <name evidence="2" type="ORF">JKP88DRAFT_283750</name>
</gene>
<name>A0A835YKE9_9STRA</name>
<accession>A0A835YKE9</accession>
<dbReference type="EMBL" id="JAFCMP010000552">
    <property type="protein sequence ID" value="KAG5175250.1"/>
    <property type="molecule type" value="Genomic_DNA"/>
</dbReference>